<reference evidence="1 2" key="1">
    <citation type="journal article" date="2014" name="Genome Announc.">
        <title>Complete Genome Sequences of Lactobacillus johnsonii Strain N6.2 and Lactobacillus reuteri Strain TD1.</title>
        <authorList>
            <person name="Leonard M.T."/>
            <person name="Valladares R.B."/>
            <person name="Ardissone A."/>
            <person name="Gonzalez C.F."/>
            <person name="Lorca G.L."/>
            <person name="Triplett E.W."/>
        </authorList>
    </citation>
    <scope>NUCLEOTIDE SEQUENCE [LARGE SCALE GENOMIC DNA]</scope>
    <source>
        <strain evidence="1 2">TD1</strain>
    </source>
</reference>
<dbReference type="Proteomes" id="UP000015085">
    <property type="component" value="Chromosome"/>
</dbReference>
<gene>
    <name evidence="1" type="ORF">N134_00220</name>
</gene>
<sequence length="32" mass="3596">MRPSAERSIMIAVVCFILTIIISFALSEGWIK</sequence>
<dbReference type="HOGENOM" id="CLU_3390061_0_0_9"/>
<evidence type="ECO:0000313" key="1">
    <source>
        <dbReference type="EMBL" id="AGR64950.1"/>
    </source>
</evidence>
<dbReference type="KEGG" id="lrr:N134_00220"/>
<accession>S5NRE1</accession>
<dbReference type="EMBL" id="CP006603">
    <property type="protein sequence ID" value="AGR64950.1"/>
    <property type="molecule type" value="Genomic_DNA"/>
</dbReference>
<proteinExistence type="predicted"/>
<protein>
    <submittedName>
        <fullName evidence="1">Uncharacterized protein</fullName>
    </submittedName>
</protein>
<dbReference type="AlphaFoldDB" id="S5NRE1"/>
<evidence type="ECO:0000313" key="2">
    <source>
        <dbReference type="Proteomes" id="UP000015085"/>
    </source>
</evidence>
<organism evidence="1 2">
    <name type="scientific">Limosilactobacillus reuteri TD1</name>
    <dbReference type="NCBI Taxonomy" id="1358027"/>
    <lineage>
        <taxon>Bacteria</taxon>
        <taxon>Bacillati</taxon>
        <taxon>Bacillota</taxon>
        <taxon>Bacilli</taxon>
        <taxon>Lactobacillales</taxon>
        <taxon>Lactobacillaceae</taxon>
        <taxon>Limosilactobacillus</taxon>
    </lineage>
</organism>
<name>S5NRE1_LIMRT</name>